<gene>
    <name evidence="4" type="primary">dppA_6</name>
    <name evidence="4" type="ORF">NCTC9183_04921</name>
</gene>
<feature type="chain" id="PRO_5026305955" evidence="2">
    <location>
        <begin position="42"/>
        <end position="182"/>
    </location>
</feature>
<dbReference type="InterPro" id="IPR023765">
    <property type="entry name" value="SBP_5_CS"/>
</dbReference>
<keyword evidence="2" id="KW-0732">Signal</keyword>
<sequence>MPPSGNMYPTVQANRDMKKTSLLGACILALAMSMGSGEAVAKTPPDQLIIGMNMNNLLTLDPAAMTGNEVVGIVVNLYDSLVELDPEQLTTVRPALAKSWDISPDGKTLTFHLRDDVKFHSGNPLTAADVVWSMRRTLHLNLARPQYGNPMASVRKISTARSARRTASRCKSYYPKITIRSW</sequence>
<evidence type="ECO:0000256" key="2">
    <source>
        <dbReference type="SAM" id="SignalP"/>
    </source>
</evidence>
<dbReference type="Gene3D" id="3.40.190.10">
    <property type="entry name" value="Periplasmic binding protein-like II"/>
    <property type="match status" value="1"/>
</dbReference>
<proteinExistence type="predicted"/>
<evidence type="ECO:0000256" key="1">
    <source>
        <dbReference type="ARBA" id="ARBA00004418"/>
    </source>
</evidence>
<dbReference type="InterPro" id="IPR000914">
    <property type="entry name" value="SBP_5_dom"/>
</dbReference>
<dbReference type="SUPFAM" id="SSF53850">
    <property type="entry name" value="Periplasmic binding protein-like II"/>
    <property type="match status" value="1"/>
</dbReference>
<dbReference type="PANTHER" id="PTHR30290:SF83">
    <property type="entry name" value="ABC TRANSPORTER SUBSTRATE-BINDING PROTEIN"/>
    <property type="match status" value="1"/>
</dbReference>
<protein>
    <submittedName>
        <fullName evidence="4">Putative dipeptide ABC transport system periplasmic binding component</fullName>
    </submittedName>
</protein>
<dbReference type="Pfam" id="PF00496">
    <property type="entry name" value="SBP_bac_5"/>
    <property type="match status" value="1"/>
</dbReference>
<comment type="subcellular location">
    <subcellularLocation>
        <location evidence="1">Periplasm</location>
    </subcellularLocation>
</comment>
<name>A0A4P0YAQ9_KLEPN</name>
<dbReference type="GO" id="GO:0042597">
    <property type="term" value="C:periplasmic space"/>
    <property type="evidence" value="ECO:0007669"/>
    <property type="project" value="UniProtKB-SubCell"/>
</dbReference>
<reference evidence="4" key="1">
    <citation type="submission" date="2019-04" db="EMBL/GenBank/DDBJ databases">
        <authorList>
            <consortium name="Pathogen Informatics"/>
        </authorList>
    </citation>
    <scope>NUCLEOTIDE SEQUENCE</scope>
    <source>
        <strain evidence="4">NCTC9183</strain>
    </source>
</reference>
<dbReference type="GO" id="GO:1904680">
    <property type="term" value="F:peptide transmembrane transporter activity"/>
    <property type="evidence" value="ECO:0007669"/>
    <property type="project" value="TreeGrafter"/>
</dbReference>
<dbReference type="PROSITE" id="PS01040">
    <property type="entry name" value="SBP_BACTERIAL_5"/>
    <property type="match status" value="1"/>
</dbReference>
<organism evidence="4">
    <name type="scientific">Klebsiella pneumoniae</name>
    <dbReference type="NCBI Taxonomy" id="573"/>
    <lineage>
        <taxon>Bacteria</taxon>
        <taxon>Pseudomonadati</taxon>
        <taxon>Pseudomonadota</taxon>
        <taxon>Gammaproteobacteria</taxon>
        <taxon>Enterobacterales</taxon>
        <taxon>Enterobacteriaceae</taxon>
        <taxon>Klebsiella/Raoultella group</taxon>
        <taxon>Klebsiella</taxon>
        <taxon>Klebsiella pneumoniae complex</taxon>
    </lineage>
</organism>
<evidence type="ECO:0000259" key="3">
    <source>
        <dbReference type="Pfam" id="PF00496"/>
    </source>
</evidence>
<dbReference type="PANTHER" id="PTHR30290">
    <property type="entry name" value="PERIPLASMIC BINDING COMPONENT OF ABC TRANSPORTER"/>
    <property type="match status" value="1"/>
</dbReference>
<dbReference type="AlphaFoldDB" id="A0A4P0YAQ9"/>
<dbReference type="GO" id="GO:0015833">
    <property type="term" value="P:peptide transport"/>
    <property type="evidence" value="ECO:0007669"/>
    <property type="project" value="TreeGrafter"/>
</dbReference>
<evidence type="ECO:0000313" key="4">
    <source>
        <dbReference type="EMBL" id="VTM57443.1"/>
    </source>
</evidence>
<dbReference type="InterPro" id="IPR039424">
    <property type="entry name" value="SBP_5"/>
</dbReference>
<feature type="signal peptide" evidence="2">
    <location>
        <begin position="1"/>
        <end position="41"/>
    </location>
</feature>
<accession>A0A4P0YAQ9</accession>
<feature type="domain" description="Solute-binding protein family 5" evidence="3">
    <location>
        <begin position="91"/>
        <end position="149"/>
    </location>
</feature>
<dbReference type="Proteomes" id="UP000507695">
    <property type="component" value="Unassembled WGS sequence"/>
</dbReference>
<dbReference type="EMBL" id="CABDVL010000003">
    <property type="protein sequence ID" value="VTM57443.1"/>
    <property type="molecule type" value="Genomic_DNA"/>
</dbReference>